<protein>
    <submittedName>
        <fullName evidence="1">15949_t:CDS:1</fullName>
    </submittedName>
</protein>
<proteinExistence type="predicted"/>
<organism evidence="1 2">
    <name type="scientific">Acaulospora colombiana</name>
    <dbReference type="NCBI Taxonomy" id="27376"/>
    <lineage>
        <taxon>Eukaryota</taxon>
        <taxon>Fungi</taxon>
        <taxon>Fungi incertae sedis</taxon>
        <taxon>Mucoromycota</taxon>
        <taxon>Glomeromycotina</taxon>
        <taxon>Glomeromycetes</taxon>
        <taxon>Diversisporales</taxon>
        <taxon>Acaulosporaceae</taxon>
        <taxon>Acaulospora</taxon>
    </lineage>
</organism>
<gene>
    <name evidence="1" type="ORF">ACOLOM_LOCUS3155</name>
</gene>
<evidence type="ECO:0000313" key="2">
    <source>
        <dbReference type="Proteomes" id="UP000789525"/>
    </source>
</evidence>
<evidence type="ECO:0000313" key="1">
    <source>
        <dbReference type="EMBL" id="CAG8509507.1"/>
    </source>
</evidence>
<dbReference type="Proteomes" id="UP000789525">
    <property type="component" value="Unassembled WGS sequence"/>
</dbReference>
<name>A0ACA9L7R0_9GLOM</name>
<comment type="caution">
    <text evidence="1">The sequence shown here is derived from an EMBL/GenBank/DDBJ whole genome shotgun (WGS) entry which is preliminary data.</text>
</comment>
<sequence>MSTSSSDAARDISENASTTPKYNETTTEKRTDIGDGTNLKSRDEGFRKVQSIGSGRFKNPGIGRISNGLGGIGKIPSNSNVFDSTALSYESIDKIE</sequence>
<dbReference type="EMBL" id="CAJVPT010004566">
    <property type="protein sequence ID" value="CAG8509507.1"/>
    <property type="molecule type" value="Genomic_DNA"/>
</dbReference>
<reference evidence="1" key="1">
    <citation type="submission" date="2021-06" db="EMBL/GenBank/DDBJ databases">
        <authorList>
            <person name="Kallberg Y."/>
            <person name="Tangrot J."/>
            <person name="Rosling A."/>
        </authorList>
    </citation>
    <scope>NUCLEOTIDE SEQUENCE</scope>
    <source>
        <strain evidence="1">CL356</strain>
    </source>
</reference>
<keyword evidence="2" id="KW-1185">Reference proteome</keyword>
<accession>A0ACA9L7R0</accession>